<name>A0A7W4KAW3_9PROT</name>
<organism evidence="1 2">
    <name type="scientific">Gluconacetobacter takamatsuzukensis</name>
    <dbReference type="NCBI Taxonomy" id="1286190"/>
    <lineage>
        <taxon>Bacteria</taxon>
        <taxon>Pseudomonadati</taxon>
        <taxon>Pseudomonadota</taxon>
        <taxon>Alphaproteobacteria</taxon>
        <taxon>Acetobacterales</taxon>
        <taxon>Acetobacteraceae</taxon>
        <taxon>Gluconacetobacter</taxon>
    </lineage>
</organism>
<dbReference type="RefSeq" id="WP_182947214.1">
    <property type="nucleotide sequence ID" value="NZ_JABEQK010000001.1"/>
</dbReference>
<evidence type="ECO:0000313" key="1">
    <source>
        <dbReference type="EMBL" id="MBB2203568.1"/>
    </source>
</evidence>
<protein>
    <submittedName>
        <fullName evidence="1">Uncharacterized protein</fullName>
    </submittedName>
</protein>
<evidence type="ECO:0000313" key="2">
    <source>
        <dbReference type="Proteomes" id="UP000540556"/>
    </source>
</evidence>
<comment type="caution">
    <text evidence="1">The sequence shown here is derived from an EMBL/GenBank/DDBJ whole genome shotgun (WGS) entry which is preliminary data.</text>
</comment>
<keyword evidence="2" id="KW-1185">Reference proteome</keyword>
<dbReference type="AlphaFoldDB" id="A0A7W4KAW3"/>
<dbReference type="EMBL" id="JABEQK010000001">
    <property type="protein sequence ID" value="MBB2203568.1"/>
    <property type="molecule type" value="Genomic_DNA"/>
</dbReference>
<reference evidence="1 2" key="1">
    <citation type="submission" date="2020-04" db="EMBL/GenBank/DDBJ databases">
        <title>Description of novel Gluconacetobacter.</title>
        <authorList>
            <person name="Sombolestani A."/>
        </authorList>
    </citation>
    <scope>NUCLEOTIDE SEQUENCE [LARGE SCALE GENOMIC DNA]</scope>
    <source>
        <strain evidence="1 2">LMG 27800</strain>
    </source>
</reference>
<gene>
    <name evidence="1" type="ORF">HLH27_00845</name>
</gene>
<sequence>MSDIITAASVLASSIRQATSAASQTAYHNARPAHAAAAGVNIVSNSIDGSSSSMQFDASGQIIPTGNTSKKESATASALNLFA</sequence>
<dbReference type="Proteomes" id="UP000540556">
    <property type="component" value="Unassembled WGS sequence"/>
</dbReference>
<proteinExistence type="predicted"/>
<accession>A0A7W4KAW3</accession>